<dbReference type="RefSeq" id="WP_344193844.1">
    <property type="nucleotide sequence ID" value="NZ_BAAARN010000003.1"/>
</dbReference>
<dbReference type="InterPro" id="IPR036388">
    <property type="entry name" value="WH-like_DNA-bd_sf"/>
</dbReference>
<dbReference type="Pfam" id="PF07729">
    <property type="entry name" value="FCD"/>
    <property type="match status" value="1"/>
</dbReference>
<dbReference type="EMBL" id="BAAARN010000003">
    <property type="protein sequence ID" value="GAA2737485.1"/>
    <property type="molecule type" value="Genomic_DNA"/>
</dbReference>
<keyword evidence="2" id="KW-0238">DNA-binding</keyword>
<dbReference type="SMART" id="SM00345">
    <property type="entry name" value="HTH_GNTR"/>
    <property type="match status" value="1"/>
</dbReference>
<dbReference type="PROSITE" id="PS50949">
    <property type="entry name" value="HTH_GNTR"/>
    <property type="match status" value="1"/>
</dbReference>
<dbReference type="Gene3D" id="1.10.10.10">
    <property type="entry name" value="Winged helix-like DNA-binding domain superfamily/Winged helix DNA-binding domain"/>
    <property type="match status" value="1"/>
</dbReference>
<dbReference type="InterPro" id="IPR011711">
    <property type="entry name" value="GntR_C"/>
</dbReference>
<dbReference type="SMART" id="SM00895">
    <property type="entry name" value="FCD"/>
    <property type="match status" value="1"/>
</dbReference>
<keyword evidence="3" id="KW-0804">Transcription</keyword>
<reference evidence="6" key="1">
    <citation type="journal article" date="2019" name="Int. J. Syst. Evol. Microbiol.">
        <title>The Global Catalogue of Microorganisms (GCM) 10K type strain sequencing project: providing services to taxonomists for standard genome sequencing and annotation.</title>
        <authorList>
            <consortium name="The Broad Institute Genomics Platform"/>
            <consortium name="The Broad Institute Genome Sequencing Center for Infectious Disease"/>
            <person name="Wu L."/>
            <person name="Ma J."/>
        </authorList>
    </citation>
    <scope>NUCLEOTIDE SEQUENCE [LARGE SCALE GENOMIC DNA]</scope>
    <source>
        <strain evidence="6">JCM 16378</strain>
    </source>
</reference>
<dbReference type="Pfam" id="PF00392">
    <property type="entry name" value="GntR"/>
    <property type="match status" value="1"/>
</dbReference>
<dbReference type="SUPFAM" id="SSF48008">
    <property type="entry name" value="GntR ligand-binding domain-like"/>
    <property type="match status" value="1"/>
</dbReference>
<evidence type="ECO:0000313" key="5">
    <source>
        <dbReference type="EMBL" id="GAA2737485.1"/>
    </source>
</evidence>
<dbReference type="InterPro" id="IPR036390">
    <property type="entry name" value="WH_DNA-bd_sf"/>
</dbReference>
<dbReference type="SUPFAM" id="SSF46785">
    <property type="entry name" value="Winged helix' DNA-binding domain"/>
    <property type="match status" value="1"/>
</dbReference>
<sequence length="252" mass="26963">MSDGAEHLESGTGGGLDPLRVSMTASLADRLVTAIAVGAYSPGERLPPERELAASLGVSRVTLREALRQVSELGLVETRRGRGGGTFVSTVDWGEVAPDVARRTLEVELPRLRDLFDYRCLVEGMIARTAAERRTAEDVAELHSALAEFEQVEGMIEARAIDHRIHGLITAAARNPHLSLLSARLTAAATLGFGAEPYSPEFLAQARAEHAELIRHVVLGDADGAGRCAHAHFSLTLESMQAGLRKAVARST</sequence>
<proteinExistence type="predicted"/>
<dbReference type="Gene3D" id="1.20.120.530">
    <property type="entry name" value="GntR ligand-binding domain-like"/>
    <property type="match status" value="1"/>
</dbReference>
<dbReference type="PANTHER" id="PTHR43537">
    <property type="entry name" value="TRANSCRIPTIONAL REGULATOR, GNTR FAMILY"/>
    <property type="match status" value="1"/>
</dbReference>
<name>A0ABP6H8M0_9MICO</name>
<dbReference type="InterPro" id="IPR000524">
    <property type="entry name" value="Tscrpt_reg_HTH_GntR"/>
</dbReference>
<evidence type="ECO:0000256" key="1">
    <source>
        <dbReference type="ARBA" id="ARBA00023015"/>
    </source>
</evidence>
<comment type="caution">
    <text evidence="5">The sequence shown here is derived from an EMBL/GenBank/DDBJ whole genome shotgun (WGS) entry which is preliminary data.</text>
</comment>
<keyword evidence="1" id="KW-0805">Transcription regulation</keyword>
<keyword evidence="6" id="KW-1185">Reference proteome</keyword>
<organism evidence="5 6">
    <name type="scientific">Pedococcus aerophilus</name>
    <dbReference type="NCBI Taxonomy" id="436356"/>
    <lineage>
        <taxon>Bacteria</taxon>
        <taxon>Bacillati</taxon>
        <taxon>Actinomycetota</taxon>
        <taxon>Actinomycetes</taxon>
        <taxon>Micrococcales</taxon>
        <taxon>Intrasporangiaceae</taxon>
        <taxon>Pedococcus</taxon>
    </lineage>
</organism>
<evidence type="ECO:0000256" key="3">
    <source>
        <dbReference type="ARBA" id="ARBA00023163"/>
    </source>
</evidence>
<evidence type="ECO:0000256" key="2">
    <source>
        <dbReference type="ARBA" id="ARBA00023125"/>
    </source>
</evidence>
<evidence type="ECO:0000313" key="6">
    <source>
        <dbReference type="Proteomes" id="UP001501326"/>
    </source>
</evidence>
<gene>
    <name evidence="5" type="ORF">GCM10009867_24810</name>
</gene>
<evidence type="ECO:0000259" key="4">
    <source>
        <dbReference type="PROSITE" id="PS50949"/>
    </source>
</evidence>
<dbReference type="PRINTS" id="PR00035">
    <property type="entry name" value="HTHGNTR"/>
</dbReference>
<protein>
    <submittedName>
        <fullName evidence="5">GntR family transcriptional regulator</fullName>
    </submittedName>
</protein>
<dbReference type="PANTHER" id="PTHR43537:SF5">
    <property type="entry name" value="UXU OPERON TRANSCRIPTIONAL REGULATOR"/>
    <property type="match status" value="1"/>
</dbReference>
<dbReference type="InterPro" id="IPR008920">
    <property type="entry name" value="TF_FadR/GntR_C"/>
</dbReference>
<dbReference type="Proteomes" id="UP001501326">
    <property type="component" value="Unassembled WGS sequence"/>
</dbReference>
<accession>A0ABP6H8M0</accession>
<feature type="domain" description="HTH gntR-type" evidence="4">
    <location>
        <begin position="21"/>
        <end position="91"/>
    </location>
</feature>
<dbReference type="CDD" id="cd07377">
    <property type="entry name" value="WHTH_GntR"/>
    <property type="match status" value="1"/>
</dbReference>